<dbReference type="SUPFAM" id="SSF49785">
    <property type="entry name" value="Galactose-binding domain-like"/>
    <property type="match status" value="1"/>
</dbReference>
<keyword evidence="10" id="KW-0961">Cell wall biogenesis/degradation</keyword>
<dbReference type="Proteomes" id="UP000602905">
    <property type="component" value="Unassembled WGS sequence"/>
</dbReference>
<dbReference type="GO" id="GO:0030246">
    <property type="term" value="F:carbohydrate binding"/>
    <property type="evidence" value="ECO:0007669"/>
    <property type="project" value="InterPro"/>
</dbReference>
<dbReference type="OrthoDB" id="114708at2759"/>
<evidence type="ECO:0000313" key="17">
    <source>
        <dbReference type="Proteomes" id="UP000602905"/>
    </source>
</evidence>
<feature type="non-terminal residue" evidence="16">
    <location>
        <position position="1"/>
    </location>
</feature>
<evidence type="ECO:0000259" key="14">
    <source>
        <dbReference type="Pfam" id="PF14683"/>
    </source>
</evidence>
<dbReference type="GO" id="GO:0071555">
    <property type="term" value="P:cell wall organization"/>
    <property type="evidence" value="ECO:0007669"/>
    <property type="project" value="UniProtKB-KW"/>
</dbReference>
<comment type="subcellular location">
    <subcellularLocation>
        <location evidence="2">Secreted</location>
    </subcellularLocation>
</comment>
<accession>A0A8H7HR19</accession>
<dbReference type="InterPro" id="IPR016590">
    <property type="entry name" value="Rhamnogalacturonase_B"/>
</dbReference>
<dbReference type="InterPro" id="IPR011013">
    <property type="entry name" value="Gal_mutarotase_sf_dom"/>
</dbReference>
<dbReference type="Gene3D" id="2.60.120.260">
    <property type="entry name" value="Galactose-binding domain-like"/>
    <property type="match status" value="1"/>
</dbReference>
<dbReference type="Gene3D" id="2.70.98.10">
    <property type="match status" value="1"/>
</dbReference>
<evidence type="ECO:0000259" key="13">
    <source>
        <dbReference type="Pfam" id="PF09284"/>
    </source>
</evidence>
<keyword evidence="7" id="KW-1015">Disulfide bond</keyword>
<dbReference type="GO" id="GO:0005576">
    <property type="term" value="C:extracellular region"/>
    <property type="evidence" value="ECO:0007669"/>
    <property type="project" value="UniProtKB-SubCell"/>
</dbReference>
<keyword evidence="6 12" id="KW-0732">Signal</keyword>
<dbReference type="CDD" id="cd10320">
    <property type="entry name" value="RGL4_N"/>
    <property type="match status" value="1"/>
</dbReference>
<proteinExistence type="inferred from homology"/>
<protein>
    <recommendedName>
        <fullName evidence="4">rhamnogalacturonan endolyase</fullName>
        <ecNumber evidence="4">4.2.2.23</ecNumber>
    </recommendedName>
</protein>
<feature type="domain" description="Rhamnogalacturonan lyase" evidence="15">
    <location>
        <begin position="299"/>
        <end position="375"/>
    </location>
</feature>
<dbReference type="PANTHER" id="PTHR36574">
    <property type="entry name" value="RHAMNOGALACTURONATE LYASE-RELATED"/>
    <property type="match status" value="1"/>
</dbReference>
<reference evidence="16" key="1">
    <citation type="submission" date="2020-09" db="EMBL/GenBank/DDBJ databases">
        <title>Comparative genome analyses of four rice-infecting Rhizoctonia solani isolates reveal extensive enrichment of homogalacturonan modification genes.</title>
        <authorList>
            <person name="Lee D.-Y."/>
            <person name="Jeon J."/>
            <person name="Kim K.-T."/>
            <person name="Cheong K."/>
            <person name="Song H."/>
            <person name="Choi G."/>
            <person name="Ko J."/>
            <person name="Opiyo S.O."/>
            <person name="Zuo S."/>
            <person name="Madhav S."/>
            <person name="Lee Y.-H."/>
            <person name="Wang G.-L."/>
        </authorList>
    </citation>
    <scope>NUCLEOTIDE SEQUENCE</scope>
    <source>
        <strain evidence="16">AG1-IA WGL</strain>
    </source>
</reference>
<dbReference type="InterPro" id="IPR013784">
    <property type="entry name" value="Carb-bd-like_fold"/>
</dbReference>
<feature type="signal peptide" evidence="12">
    <location>
        <begin position="1"/>
        <end position="22"/>
    </location>
</feature>
<dbReference type="CDD" id="cd10316">
    <property type="entry name" value="RGL4_M"/>
    <property type="match status" value="1"/>
</dbReference>
<comment type="caution">
    <text evidence="16">The sequence shown here is derived from an EMBL/GenBank/DDBJ whole genome shotgun (WGS) entry which is preliminary data.</text>
</comment>
<dbReference type="CDD" id="cd10317">
    <property type="entry name" value="RGL4_C"/>
    <property type="match status" value="1"/>
</dbReference>
<dbReference type="InterPro" id="IPR029411">
    <property type="entry name" value="RG-lyase_III"/>
</dbReference>
<dbReference type="GO" id="GO:0102210">
    <property type="term" value="F:rhamnogalacturonan endolyase activity"/>
    <property type="evidence" value="ECO:0007669"/>
    <property type="project" value="UniProtKB-EC"/>
</dbReference>
<dbReference type="Pfam" id="PF09284">
    <property type="entry name" value="RhgB_N"/>
    <property type="match status" value="1"/>
</dbReference>
<sequence>MFRRTLLSASLLLASFIAPSFAGFGVKESGNSFVVDTDGGLVFTVNKQSGDITSMLYNGIQAQDQTKFSHIGSGLGNAPCSWTKIGNYIKITCTTSTLTQYYVAQYKNPAIHMATYITAEPSVGELRFIARLNRATIPNGYGAANIAGSSGAIEGSDVFTVSGQTRSKFYSSKQFIDDQVHGVTGPGIGAYMIIPGTGYESSSGGPFFRDTLIASITKAVSTMASRIQSQAAHTDSPSPGSIQELYYYMNSGHTQTEAYRMGLHGPYLLQFTTGSAPSANINLAFWDGLGIKGYVPVSGRGYAKGKASGVPSNFANLVVVAWSNSAAQYWARADASTGNYYSPAMKPGTYTMTMYKSELAVATTTVNIGAGQTITANIKSTEATPAVIWQLGEFDGTPRGFLNAELVYSDYMRIYQTSNMSISSMIETMHPSDKRMHEWPRTITIGQQGEGYFPMAIFKAIAPAVIRFSVDSSQTGARTLQIGITLAFAGGRPQVTINNWTGPTYSPPDQPNSRGVTRGTWRGNNIMYTINIPAGVLVSTGRNVLTITVISGSSGDAYLSPNIVVDAIRLY</sequence>
<dbReference type="AlphaFoldDB" id="A0A8H7HR19"/>
<dbReference type="InterPro" id="IPR008979">
    <property type="entry name" value="Galactose-bd-like_sf"/>
</dbReference>
<evidence type="ECO:0000256" key="11">
    <source>
        <dbReference type="ARBA" id="ARBA00023326"/>
    </source>
</evidence>
<evidence type="ECO:0000256" key="8">
    <source>
        <dbReference type="ARBA" id="ARBA00023239"/>
    </source>
</evidence>
<evidence type="ECO:0000313" key="16">
    <source>
        <dbReference type="EMBL" id="KAF8703190.1"/>
    </source>
</evidence>
<evidence type="ECO:0000256" key="2">
    <source>
        <dbReference type="ARBA" id="ARBA00004613"/>
    </source>
</evidence>
<keyword evidence="8 16" id="KW-0456">Lyase</keyword>
<evidence type="ECO:0000256" key="4">
    <source>
        <dbReference type="ARBA" id="ARBA00012437"/>
    </source>
</evidence>
<comment type="catalytic activity">
    <reaction evidence="1">
        <text>Endotype eliminative cleavage of L-alpha-rhamnopyranosyl-(1-&gt;4)-alpha-D-galactopyranosyluronic acid bonds of rhamnogalacturonan I domains in ramified hairy regions of pectin leaving L-rhamnopyranose at the reducing end and 4-deoxy-4,5-unsaturated D-galactopyranosyluronic acid at the non-reducing end.</text>
        <dbReference type="EC" id="4.2.2.23"/>
    </reaction>
</comment>
<evidence type="ECO:0000256" key="3">
    <source>
        <dbReference type="ARBA" id="ARBA00010418"/>
    </source>
</evidence>
<name>A0A8H7HR19_9AGAM</name>
<dbReference type="Pfam" id="PF14683">
    <property type="entry name" value="CBM-like"/>
    <property type="match status" value="1"/>
</dbReference>
<evidence type="ECO:0000256" key="1">
    <source>
        <dbReference type="ARBA" id="ARBA00001324"/>
    </source>
</evidence>
<dbReference type="InterPro" id="IPR015364">
    <property type="entry name" value="RhgB_N"/>
</dbReference>
<dbReference type="SUPFAM" id="SSF49452">
    <property type="entry name" value="Starch-binding domain-like"/>
    <property type="match status" value="1"/>
</dbReference>
<dbReference type="SUPFAM" id="SSF74650">
    <property type="entry name" value="Galactose mutarotase-like"/>
    <property type="match status" value="1"/>
</dbReference>
<dbReference type="InterPro" id="IPR014718">
    <property type="entry name" value="GH-type_carb-bd"/>
</dbReference>
<organism evidence="16 17">
    <name type="scientific">Rhizoctonia solani</name>
    <dbReference type="NCBI Taxonomy" id="456999"/>
    <lineage>
        <taxon>Eukaryota</taxon>
        <taxon>Fungi</taxon>
        <taxon>Dikarya</taxon>
        <taxon>Basidiomycota</taxon>
        <taxon>Agaricomycotina</taxon>
        <taxon>Agaricomycetes</taxon>
        <taxon>Cantharellales</taxon>
        <taxon>Ceratobasidiaceae</taxon>
        <taxon>Rhizoctonia</taxon>
    </lineage>
</organism>
<evidence type="ECO:0000256" key="9">
    <source>
        <dbReference type="ARBA" id="ARBA00023277"/>
    </source>
</evidence>
<dbReference type="GO" id="GO:0045490">
    <property type="term" value="P:pectin catabolic process"/>
    <property type="evidence" value="ECO:0007669"/>
    <property type="project" value="TreeGrafter"/>
</dbReference>
<evidence type="ECO:0000256" key="12">
    <source>
        <dbReference type="SAM" id="SignalP"/>
    </source>
</evidence>
<dbReference type="Pfam" id="PF14686">
    <property type="entry name" value="fn3_3"/>
    <property type="match status" value="1"/>
</dbReference>
<evidence type="ECO:0000256" key="10">
    <source>
        <dbReference type="ARBA" id="ARBA00023316"/>
    </source>
</evidence>
<dbReference type="EMBL" id="JACYCD010000078">
    <property type="protein sequence ID" value="KAF8703190.1"/>
    <property type="molecule type" value="Genomic_DNA"/>
</dbReference>
<evidence type="ECO:0000259" key="15">
    <source>
        <dbReference type="Pfam" id="PF14686"/>
    </source>
</evidence>
<comment type="similarity">
    <text evidence="3">Belongs to the polysaccharide lyase 4 family.</text>
</comment>
<keyword evidence="9" id="KW-0119">Carbohydrate metabolism</keyword>
<evidence type="ECO:0000256" key="6">
    <source>
        <dbReference type="ARBA" id="ARBA00022729"/>
    </source>
</evidence>
<keyword evidence="5" id="KW-0964">Secreted</keyword>
<evidence type="ECO:0000256" key="7">
    <source>
        <dbReference type="ARBA" id="ARBA00023157"/>
    </source>
</evidence>
<gene>
    <name evidence="16" type="ORF">RHS03_06274</name>
</gene>
<feature type="domain" description="Rhamnogalacturonase B N-terminal" evidence="13">
    <location>
        <begin position="24"/>
        <end position="293"/>
    </location>
</feature>
<dbReference type="Gene3D" id="2.60.40.1120">
    <property type="entry name" value="Carboxypeptidase-like, regulatory domain"/>
    <property type="match status" value="1"/>
</dbReference>
<dbReference type="InterPro" id="IPR029413">
    <property type="entry name" value="RG-lyase_II"/>
</dbReference>
<dbReference type="EC" id="4.2.2.23" evidence="4"/>
<dbReference type="PANTHER" id="PTHR36574:SF1">
    <property type="entry name" value="RHAMNOGALACTURONATE LYASE-RELATED"/>
    <property type="match status" value="1"/>
</dbReference>
<feature type="domain" description="Rhamnogalacturonan lyase" evidence="14">
    <location>
        <begin position="388"/>
        <end position="570"/>
    </location>
</feature>
<evidence type="ECO:0000256" key="5">
    <source>
        <dbReference type="ARBA" id="ARBA00022525"/>
    </source>
</evidence>
<feature type="chain" id="PRO_5034425014" description="rhamnogalacturonan endolyase" evidence="12">
    <location>
        <begin position="23"/>
        <end position="571"/>
    </location>
</feature>
<keyword evidence="11" id="KW-0624">Polysaccharide degradation</keyword>